<dbReference type="GeneTree" id="ENSGT00940000178312"/>
<sequence>MQNASANVCGTTGRCEELSEFQPQPSLLNPVEHSVEQQRHVWSDNSGFCLDLAVARGTVLAYLAVPAGSHVRLNLQTGEREVRLGEEQLKYWTQEHRWELELVVLLHPVF</sequence>
<proteinExistence type="predicted"/>
<dbReference type="STRING" id="8078.ENSFHEP00000006168"/>
<evidence type="ECO:0000313" key="1">
    <source>
        <dbReference type="Ensembl" id="ENSFHEP00000006168.1"/>
    </source>
</evidence>
<dbReference type="Ensembl" id="ENSFHET00000005958.1">
    <property type="protein sequence ID" value="ENSFHEP00000006168.1"/>
    <property type="gene ID" value="ENSFHEG00000007192.1"/>
</dbReference>
<protein>
    <submittedName>
        <fullName evidence="1">Uncharacterized protein</fullName>
    </submittedName>
</protein>
<reference evidence="1" key="2">
    <citation type="submission" date="2025-09" db="UniProtKB">
        <authorList>
            <consortium name="Ensembl"/>
        </authorList>
    </citation>
    <scope>IDENTIFICATION</scope>
</reference>
<reference evidence="1" key="1">
    <citation type="submission" date="2025-08" db="UniProtKB">
        <authorList>
            <consortium name="Ensembl"/>
        </authorList>
    </citation>
    <scope>IDENTIFICATION</scope>
</reference>
<dbReference type="Proteomes" id="UP000265000">
    <property type="component" value="Unplaced"/>
</dbReference>
<organism evidence="1 2">
    <name type="scientific">Fundulus heteroclitus</name>
    <name type="common">Killifish</name>
    <name type="synonym">Mummichog</name>
    <dbReference type="NCBI Taxonomy" id="8078"/>
    <lineage>
        <taxon>Eukaryota</taxon>
        <taxon>Metazoa</taxon>
        <taxon>Chordata</taxon>
        <taxon>Craniata</taxon>
        <taxon>Vertebrata</taxon>
        <taxon>Euteleostomi</taxon>
        <taxon>Actinopterygii</taxon>
        <taxon>Neopterygii</taxon>
        <taxon>Teleostei</taxon>
        <taxon>Neoteleostei</taxon>
        <taxon>Acanthomorphata</taxon>
        <taxon>Ovalentaria</taxon>
        <taxon>Atherinomorphae</taxon>
        <taxon>Cyprinodontiformes</taxon>
        <taxon>Fundulidae</taxon>
        <taxon>Fundulus</taxon>
    </lineage>
</organism>
<accession>A0A3Q2SZ94</accession>
<keyword evidence="2" id="KW-1185">Reference proteome</keyword>
<evidence type="ECO:0000313" key="2">
    <source>
        <dbReference type="Proteomes" id="UP000265000"/>
    </source>
</evidence>
<dbReference type="AlphaFoldDB" id="A0A3Q2SZ94"/>
<name>A0A3Q2SZ94_FUNHE</name>